<evidence type="ECO:0000256" key="1">
    <source>
        <dbReference type="SAM" id="SignalP"/>
    </source>
</evidence>
<dbReference type="EMBL" id="BMVP01000015">
    <property type="protein sequence ID" value="GHB77954.1"/>
    <property type="molecule type" value="Genomic_DNA"/>
</dbReference>
<protein>
    <recommendedName>
        <fullName evidence="4">Lipoprotein</fullName>
    </recommendedName>
</protein>
<accession>A0ABQ3EZW2</accession>
<evidence type="ECO:0000313" key="2">
    <source>
        <dbReference type="EMBL" id="GHB77954.1"/>
    </source>
</evidence>
<gene>
    <name evidence="2" type="ORF">GCM10010347_55450</name>
</gene>
<organism evidence="2 3">
    <name type="scientific">Streptomyces cirratus</name>
    <dbReference type="NCBI Taxonomy" id="68187"/>
    <lineage>
        <taxon>Bacteria</taxon>
        <taxon>Bacillati</taxon>
        <taxon>Actinomycetota</taxon>
        <taxon>Actinomycetes</taxon>
        <taxon>Kitasatosporales</taxon>
        <taxon>Streptomycetaceae</taxon>
        <taxon>Streptomyces</taxon>
    </lineage>
</organism>
<proteinExistence type="predicted"/>
<dbReference type="Proteomes" id="UP000642673">
    <property type="component" value="Unassembled WGS sequence"/>
</dbReference>
<feature type="chain" id="PRO_5045986961" description="Lipoprotein" evidence="1">
    <location>
        <begin position="29"/>
        <end position="207"/>
    </location>
</feature>
<sequence>MKFRTGPARTVLLAAGLLALTACGTTVAPGAGPAAGSATPSAAPSVDYAAQAAAAVQRHDKLFPEVAARCAGRPETMPSETGTPAGLPTDPEARKYAENHGYKTQARLTPAARCRGDAHAARIKAALDGPDGKGVPRTTEELRVLLTGLGYRVESQDVYGSAPDNLMFVLSVPESGPCVTGYLGSPVKIEAHGMYMEGGCHEPRGGH</sequence>
<dbReference type="RefSeq" id="WP_190186968.1">
    <property type="nucleotide sequence ID" value="NZ_BMVP01000015.1"/>
</dbReference>
<reference evidence="3" key="1">
    <citation type="journal article" date="2019" name="Int. J. Syst. Evol. Microbiol.">
        <title>The Global Catalogue of Microorganisms (GCM) 10K type strain sequencing project: providing services to taxonomists for standard genome sequencing and annotation.</title>
        <authorList>
            <consortium name="The Broad Institute Genomics Platform"/>
            <consortium name="The Broad Institute Genome Sequencing Center for Infectious Disease"/>
            <person name="Wu L."/>
            <person name="Ma J."/>
        </authorList>
    </citation>
    <scope>NUCLEOTIDE SEQUENCE [LARGE SCALE GENOMIC DNA]</scope>
    <source>
        <strain evidence="3">JCM 4738</strain>
    </source>
</reference>
<keyword evidence="3" id="KW-1185">Reference proteome</keyword>
<keyword evidence="1" id="KW-0732">Signal</keyword>
<comment type="caution">
    <text evidence="2">The sequence shown here is derived from an EMBL/GenBank/DDBJ whole genome shotgun (WGS) entry which is preliminary data.</text>
</comment>
<evidence type="ECO:0008006" key="4">
    <source>
        <dbReference type="Google" id="ProtNLM"/>
    </source>
</evidence>
<feature type="signal peptide" evidence="1">
    <location>
        <begin position="1"/>
        <end position="28"/>
    </location>
</feature>
<evidence type="ECO:0000313" key="3">
    <source>
        <dbReference type="Proteomes" id="UP000642673"/>
    </source>
</evidence>
<name>A0ABQ3EZW2_9ACTN</name>
<dbReference type="PROSITE" id="PS51257">
    <property type="entry name" value="PROKAR_LIPOPROTEIN"/>
    <property type="match status" value="1"/>
</dbReference>